<sequence length="254" mass="28433">MAPIVKSRGITLPSFIQLPECADTVTYVEPETERPVCRFCYQMGHTVYVCSHRKGAHTSEIDQDEENGVTRIGKKTFLRPKPVWWLPPDVMEFLDMQAIQQTMAICHAEDHARVEALSNKSKTGDHSDPSTPATVHIDVEPTAEERTIHPDLEEWKKANNKKAPKKKPQKTKPAQDPPTQTKETPNFTLNDPPQTPPQKGNPIPIPGENHGMQTDFGATQFPSYKSSTLPNKLLPTLNTAYTIASGTHKKNQHQ</sequence>
<gene>
    <name evidence="1" type="ORF">DSO57_1032196</name>
</gene>
<proteinExistence type="predicted"/>
<protein>
    <submittedName>
        <fullName evidence="1">Uncharacterized protein</fullName>
    </submittedName>
</protein>
<reference evidence="1" key="1">
    <citation type="submission" date="2022-04" db="EMBL/GenBank/DDBJ databases">
        <title>Genome of the entomopathogenic fungus Entomophthora muscae.</title>
        <authorList>
            <person name="Elya C."/>
            <person name="Lovett B.R."/>
            <person name="Lee E."/>
            <person name="Macias A.M."/>
            <person name="Hajek A.E."/>
            <person name="De Bivort B.L."/>
            <person name="Kasson M.T."/>
            <person name="De Fine Licht H.H."/>
            <person name="Stajich J.E."/>
        </authorList>
    </citation>
    <scope>NUCLEOTIDE SEQUENCE</scope>
    <source>
        <strain evidence="1">Berkeley</strain>
    </source>
</reference>
<accession>A0ACC2RRH0</accession>
<dbReference type="Proteomes" id="UP001165960">
    <property type="component" value="Unassembled WGS sequence"/>
</dbReference>
<organism evidence="1 2">
    <name type="scientific">Entomophthora muscae</name>
    <dbReference type="NCBI Taxonomy" id="34485"/>
    <lineage>
        <taxon>Eukaryota</taxon>
        <taxon>Fungi</taxon>
        <taxon>Fungi incertae sedis</taxon>
        <taxon>Zoopagomycota</taxon>
        <taxon>Entomophthoromycotina</taxon>
        <taxon>Entomophthoromycetes</taxon>
        <taxon>Entomophthorales</taxon>
        <taxon>Entomophthoraceae</taxon>
        <taxon>Entomophthora</taxon>
    </lineage>
</organism>
<dbReference type="EMBL" id="QTSX02006629">
    <property type="protein sequence ID" value="KAJ9052652.1"/>
    <property type="molecule type" value="Genomic_DNA"/>
</dbReference>
<evidence type="ECO:0000313" key="1">
    <source>
        <dbReference type="EMBL" id="KAJ9052652.1"/>
    </source>
</evidence>
<evidence type="ECO:0000313" key="2">
    <source>
        <dbReference type="Proteomes" id="UP001165960"/>
    </source>
</evidence>
<name>A0ACC2RRH0_9FUNG</name>
<comment type="caution">
    <text evidence="1">The sequence shown here is derived from an EMBL/GenBank/DDBJ whole genome shotgun (WGS) entry which is preliminary data.</text>
</comment>
<keyword evidence="2" id="KW-1185">Reference proteome</keyword>